<comment type="caution">
    <text evidence="1">The sequence shown here is derived from an EMBL/GenBank/DDBJ whole genome shotgun (WGS) entry which is preliminary data.</text>
</comment>
<accession>A0ABU8RNV8</accession>
<evidence type="ECO:0000313" key="2">
    <source>
        <dbReference type="Proteomes" id="UP001387100"/>
    </source>
</evidence>
<dbReference type="RefSeq" id="WP_339576158.1">
    <property type="nucleotide sequence ID" value="NZ_JBBIAA010000033.1"/>
</dbReference>
<organism evidence="1 2">
    <name type="scientific">Pseudokineococcus basanitobsidens</name>
    <dbReference type="NCBI Taxonomy" id="1926649"/>
    <lineage>
        <taxon>Bacteria</taxon>
        <taxon>Bacillati</taxon>
        <taxon>Actinomycetota</taxon>
        <taxon>Actinomycetes</taxon>
        <taxon>Kineosporiales</taxon>
        <taxon>Kineosporiaceae</taxon>
        <taxon>Pseudokineococcus</taxon>
    </lineage>
</organism>
<sequence length="106" mass="10978">MPTLYRVDAVLSFDAPVDAADVRRLLADLDLPAPVLPDGEDDPTGSDVRVDEDGGGADLVVLVEAEDDSGARELVQAALEAALGRSGGTRDGARLDSLRASAAYDL</sequence>
<gene>
    <name evidence="1" type="ORF">WDZ17_15880</name>
</gene>
<dbReference type="Proteomes" id="UP001387100">
    <property type="component" value="Unassembled WGS sequence"/>
</dbReference>
<proteinExistence type="predicted"/>
<protein>
    <submittedName>
        <fullName evidence="1">Uncharacterized protein</fullName>
    </submittedName>
</protein>
<keyword evidence="2" id="KW-1185">Reference proteome</keyword>
<name>A0ABU8RNV8_9ACTN</name>
<reference evidence="1 2" key="1">
    <citation type="journal article" date="2017" name="Int. J. Syst. Evol. Microbiol.">
        <title>Pseudokineococcus basanitobsidens sp. nov., isolated from volcanic rock.</title>
        <authorList>
            <person name="Lee D.W."/>
            <person name="Park M.Y."/>
            <person name="Kim J.J."/>
            <person name="Kim B.S."/>
        </authorList>
    </citation>
    <scope>NUCLEOTIDE SEQUENCE [LARGE SCALE GENOMIC DNA]</scope>
    <source>
        <strain evidence="1 2">DSM 103726</strain>
    </source>
</reference>
<dbReference type="EMBL" id="JBBIAA010000033">
    <property type="protein sequence ID" value="MEJ5946777.1"/>
    <property type="molecule type" value="Genomic_DNA"/>
</dbReference>
<evidence type="ECO:0000313" key="1">
    <source>
        <dbReference type="EMBL" id="MEJ5946777.1"/>
    </source>
</evidence>